<dbReference type="AlphaFoldDB" id="A0AA43T8B1"/>
<dbReference type="EMBL" id="CP109635">
    <property type="protein sequence ID" value="UYT09834.1"/>
    <property type="molecule type" value="Genomic_DNA"/>
</dbReference>
<dbReference type="InterPro" id="IPR036696">
    <property type="entry name" value="YdfO-like_sf"/>
</dbReference>
<name>A0AA43T8B1_9LACT</name>
<evidence type="ECO:0000313" key="2">
    <source>
        <dbReference type="EMBL" id="UYT09834.1"/>
    </source>
</evidence>
<dbReference type="EMBL" id="JARYTV010000002">
    <property type="protein sequence ID" value="MDH7959405.1"/>
    <property type="molecule type" value="Genomic_DNA"/>
</dbReference>
<dbReference type="RefSeq" id="WP_264307890.1">
    <property type="nucleotide sequence ID" value="NZ_AP026069.1"/>
</dbReference>
<dbReference type="Gene3D" id="3.30.1810.10">
    <property type="entry name" value="YdfO-like"/>
    <property type="match status" value="1"/>
</dbReference>
<protein>
    <submittedName>
        <fullName evidence="1">DUF1398 family protein</fullName>
    </submittedName>
</protein>
<dbReference type="Pfam" id="PF07166">
    <property type="entry name" value="DUF1398"/>
    <property type="match status" value="1"/>
</dbReference>
<accession>A0AA43T8B1</accession>
<evidence type="ECO:0000313" key="1">
    <source>
        <dbReference type="EMBL" id="MDH7959405.1"/>
    </source>
</evidence>
<organism evidence="1 3">
    <name type="scientific">Lactococcus garvieae</name>
    <dbReference type="NCBI Taxonomy" id="1363"/>
    <lineage>
        <taxon>Bacteria</taxon>
        <taxon>Bacillati</taxon>
        <taxon>Bacillota</taxon>
        <taxon>Bacilli</taxon>
        <taxon>Lactobacillales</taxon>
        <taxon>Streptococcaceae</taxon>
        <taxon>Lactococcus</taxon>
    </lineage>
</organism>
<reference evidence="2" key="1">
    <citation type="submission" date="2022-10" db="EMBL/GenBank/DDBJ databases">
        <title>Genome assembly of Lactococcus garvieae isolates from cricket gut.</title>
        <authorList>
            <person name="Luecke A.R."/>
            <person name="Brown A.M.V."/>
            <person name="Wakeman C.A."/>
        </authorList>
    </citation>
    <scope>NUCLEOTIDE SEQUENCE</scope>
    <source>
        <strain evidence="2">Alexii-11_2</strain>
    </source>
</reference>
<sequence length="137" mass="15710">MKLLNALKNAMSKSEKVRPKVGGFPYLAECLREEGFTKNTWYLPSGDSFYFTSEDSLVIPGQPLIGNITTYPTYSEEKLINALRSDQKGQTTFPEFLMNIWTSGIVKYEVNFIERYVVYYGADGEEYKETYPAIEIN</sequence>
<dbReference type="Proteomes" id="UP001164042">
    <property type="component" value="Chromosome"/>
</dbReference>
<reference evidence="1" key="2">
    <citation type="submission" date="2023-04" db="EMBL/GenBank/DDBJ databases">
        <title>Genomic analysis of Lactococcus garvieae isolates.</title>
        <authorList>
            <person name="Zhanghang C."/>
        </authorList>
    </citation>
    <scope>NUCLEOTIDE SEQUENCE</scope>
    <source>
        <strain evidence="1">ZB-1</strain>
    </source>
</reference>
<dbReference type="SUPFAM" id="SSF160419">
    <property type="entry name" value="YdfO-like"/>
    <property type="match status" value="1"/>
</dbReference>
<evidence type="ECO:0000313" key="3">
    <source>
        <dbReference type="Proteomes" id="UP001157396"/>
    </source>
</evidence>
<dbReference type="InterPro" id="IPR009833">
    <property type="entry name" value="DUF1398"/>
</dbReference>
<gene>
    <name evidence="2" type="ORF">OF801_07590</name>
    <name evidence="1" type="ORF">QHR29_02845</name>
</gene>
<proteinExistence type="predicted"/>
<dbReference type="Proteomes" id="UP001157396">
    <property type="component" value="Unassembled WGS sequence"/>
</dbReference>